<feature type="transmembrane region" description="Helical" evidence="1">
    <location>
        <begin position="213"/>
        <end position="233"/>
    </location>
</feature>
<keyword evidence="3" id="KW-1185">Reference proteome</keyword>
<dbReference type="InterPro" id="IPR051533">
    <property type="entry name" value="WaaL-like"/>
</dbReference>
<evidence type="ECO:0000256" key="1">
    <source>
        <dbReference type="SAM" id="Phobius"/>
    </source>
</evidence>
<comment type="caution">
    <text evidence="2">The sequence shown here is derived from an EMBL/GenBank/DDBJ whole genome shotgun (WGS) entry which is preliminary data.</text>
</comment>
<feature type="transmembrane region" description="Helical" evidence="1">
    <location>
        <begin position="191"/>
        <end position="207"/>
    </location>
</feature>
<organism evidence="2 3">
    <name type="scientific">Paenibacillus rhizosphaerae</name>
    <dbReference type="NCBI Taxonomy" id="297318"/>
    <lineage>
        <taxon>Bacteria</taxon>
        <taxon>Bacillati</taxon>
        <taxon>Bacillota</taxon>
        <taxon>Bacilli</taxon>
        <taxon>Bacillales</taxon>
        <taxon>Paenibacillaceae</taxon>
        <taxon>Paenibacillus</taxon>
    </lineage>
</organism>
<evidence type="ECO:0008006" key="4">
    <source>
        <dbReference type="Google" id="ProtNLM"/>
    </source>
</evidence>
<reference evidence="2 3" key="1">
    <citation type="submission" date="2016-11" db="EMBL/GenBank/DDBJ databases">
        <title>Paenibacillus species isolates.</title>
        <authorList>
            <person name="Beno S.M."/>
        </authorList>
    </citation>
    <scope>NUCLEOTIDE SEQUENCE [LARGE SCALE GENOMIC DNA]</scope>
    <source>
        <strain evidence="2 3">FSL R5-0378</strain>
    </source>
</reference>
<feature type="transmembrane region" description="Helical" evidence="1">
    <location>
        <begin position="7"/>
        <end position="25"/>
    </location>
</feature>
<dbReference type="Proteomes" id="UP000187172">
    <property type="component" value="Unassembled WGS sequence"/>
</dbReference>
<keyword evidence="1" id="KW-0812">Transmembrane</keyword>
<evidence type="ECO:0000313" key="3">
    <source>
        <dbReference type="Proteomes" id="UP000187172"/>
    </source>
</evidence>
<keyword evidence="1" id="KW-0472">Membrane</keyword>
<accession>A0A1R1ERP9</accession>
<name>A0A1R1ERP9_9BACL</name>
<dbReference type="PANTHER" id="PTHR37422:SF17">
    <property type="entry name" value="O-ANTIGEN LIGASE"/>
    <property type="match status" value="1"/>
</dbReference>
<gene>
    <name evidence="2" type="ORF">BK138_14935</name>
</gene>
<feature type="transmembrane region" description="Helical" evidence="1">
    <location>
        <begin position="126"/>
        <end position="144"/>
    </location>
</feature>
<feature type="transmembrane region" description="Helical" evidence="1">
    <location>
        <begin position="341"/>
        <end position="357"/>
    </location>
</feature>
<keyword evidence="1" id="KW-1133">Transmembrane helix</keyword>
<dbReference type="AlphaFoldDB" id="A0A1R1ERP9"/>
<protein>
    <recommendedName>
        <fullName evidence="4">Polysaccharide polymerase</fullName>
    </recommendedName>
</protein>
<dbReference type="PANTHER" id="PTHR37422">
    <property type="entry name" value="TEICHURONIC ACID BIOSYNTHESIS PROTEIN TUAE"/>
    <property type="match status" value="1"/>
</dbReference>
<feature type="transmembrane region" description="Helical" evidence="1">
    <location>
        <begin position="88"/>
        <end position="114"/>
    </location>
</feature>
<dbReference type="RefSeq" id="WP_076170370.1">
    <property type="nucleotide sequence ID" value="NZ_MRTP01000003.1"/>
</dbReference>
<feature type="transmembrane region" description="Helical" evidence="1">
    <location>
        <begin position="31"/>
        <end position="51"/>
    </location>
</feature>
<proteinExistence type="predicted"/>
<sequence>MIIRRLNYFLFFLVLFVNFSSQMRFGISSTFYIMKFALFVIHLLFMSLSLLNEKITLPRQIKVLIPIFYIWFSIMVVDTVYIKSFNSFISALLVVSSYILLFLYCFVIFPNYMLCKKITYQSIVKIAYFAVFFALMMSTLLGYGNPASFHFDPFSLRNRYMGYFEHPNILGLYSFMGICLSFLLSQISKNKIYLVMIPIYLTFVQLSSSRTSFYVTALLILAIMLHKIVIKFLRLFMNPLFLTFIGGSILLLILIVDFPTLMEAIDKGTSYRLTIWTELLSQSDSLFKVIFGQGTAKTDASKDNYYVLVLINSGIAGLLAFLSIIFLIFRSMIKHVKNKSSEYIVIIFVLFSLYSLTESVFYTLGNGFSMFVWISVVLCLSNQIDEQNKKVRNVNHAIYNS</sequence>
<dbReference type="STRING" id="297318.BK138_14935"/>
<feature type="transmembrane region" description="Helical" evidence="1">
    <location>
        <begin position="164"/>
        <end position="184"/>
    </location>
</feature>
<feature type="transmembrane region" description="Helical" evidence="1">
    <location>
        <begin position="305"/>
        <end position="329"/>
    </location>
</feature>
<dbReference type="EMBL" id="MRTP01000003">
    <property type="protein sequence ID" value="OMF54467.1"/>
    <property type="molecule type" value="Genomic_DNA"/>
</dbReference>
<evidence type="ECO:0000313" key="2">
    <source>
        <dbReference type="EMBL" id="OMF54467.1"/>
    </source>
</evidence>
<feature type="transmembrane region" description="Helical" evidence="1">
    <location>
        <begin position="63"/>
        <end position="82"/>
    </location>
</feature>
<feature type="transmembrane region" description="Helical" evidence="1">
    <location>
        <begin position="240"/>
        <end position="262"/>
    </location>
</feature>